<name>A0A8H5L129_9HYPO</name>
<comment type="caution">
    <text evidence="2">The sequence shown here is derived from an EMBL/GenBank/DDBJ whole genome shotgun (WGS) entry which is preliminary data.</text>
</comment>
<dbReference type="EMBL" id="JAAOAR010000437">
    <property type="protein sequence ID" value="KAF5582356.1"/>
    <property type="molecule type" value="Genomic_DNA"/>
</dbReference>
<dbReference type="SUPFAM" id="SSF53474">
    <property type="entry name" value="alpha/beta-Hydrolases"/>
    <property type="match status" value="1"/>
</dbReference>
<gene>
    <name evidence="2" type="ORF">FPANT_8567</name>
</gene>
<dbReference type="PANTHER" id="PTHR43798">
    <property type="entry name" value="MONOACYLGLYCEROL LIPASE"/>
    <property type="match status" value="1"/>
</dbReference>
<organism evidence="2 3">
    <name type="scientific">Fusarium pseudoanthophilum</name>
    <dbReference type="NCBI Taxonomy" id="48495"/>
    <lineage>
        <taxon>Eukaryota</taxon>
        <taxon>Fungi</taxon>
        <taxon>Dikarya</taxon>
        <taxon>Ascomycota</taxon>
        <taxon>Pezizomycotina</taxon>
        <taxon>Sordariomycetes</taxon>
        <taxon>Hypocreomycetidae</taxon>
        <taxon>Hypocreales</taxon>
        <taxon>Nectriaceae</taxon>
        <taxon>Fusarium</taxon>
        <taxon>Fusarium fujikuroi species complex</taxon>
    </lineage>
</organism>
<evidence type="ECO:0000313" key="3">
    <source>
        <dbReference type="Proteomes" id="UP000544095"/>
    </source>
</evidence>
<protein>
    <submittedName>
        <fullName evidence="2">2-hydroxymuconic semialdehyde hydrolase</fullName>
    </submittedName>
</protein>
<dbReference type="PANTHER" id="PTHR43798:SF5">
    <property type="entry name" value="MONOACYLGLYCEROL LIPASE ABHD6"/>
    <property type="match status" value="1"/>
</dbReference>
<keyword evidence="3" id="KW-1185">Reference proteome</keyword>
<dbReference type="Gene3D" id="3.40.50.1820">
    <property type="entry name" value="alpha/beta hydrolase"/>
    <property type="match status" value="1"/>
</dbReference>
<accession>A0A8H5L129</accession>
<dbReference type="GO" id="GO:0046464">
    <property type="term" value="P:acylglycerol catabolic process"/>
    <property type="evidence" value="ECO:0007669"/>
    <property type="project" value="TreeGrafter"/>
</dbReference>
<dbReference type="InterPro" id="IPR029058">
    <property type="entry name" value="AB_hydrolase_fold"/>
</dbReference>
<dbReference type="AlphaFoldDB" id="A0A8H5L129"/>
<dbReference type="InterPro" id="IPR036188">
    <property type="entry name" value="FAD/NAD-bd_sf"/>
</dbReference>
<reference evidence="2 3" key="1">
    <citation type="submission" date="2020-05" db="EMBL/GenBank/DDBJ databases">
        <title>Identification and distribution of gene clusters putatively required for synthesis of sphingolipid metabolism inhibitors in phylogenetically diverse species of the filamentous fungus Fusarium.</title>
        <authorList>
            <person name="Kim H.-S."/>
            <person name="Busman M."/>
            <person name="Brown D.W."/>
            <person name="Divon H."/>
            <person name="Uhlig S."/>
            <person name="Proctor R.H."/>
        </authorList>
    </citation>
    <scope>NUCLEOTIDE SEQUENCE [LARGE SCALE GENOMIC DNA]</scope>
    <source>
        <strain evidence="2 3">NRRL 25211</strain>
    </source>
</reference>
<dbReference type="Pfam" id="PF00561">
    <property type="entry name" value="Abhydrolase_1"/>
    <property type="match status" value="1"/>
</dbReference>
<feature type="domain" description="AB hydrolase-1" evidence="1">
    <location>
        <begin position="45"/>
        <end position="273"/>
    </location>
</feature>
<keyword evidence="2" id="KW-0378">Hydrolase</keyword>
<proteinExistence type="predicted"/>
<dbReference type="GO" id="GO:0016020">
    <property type="term" value="C:membrane"/>
    <property type="evidence" value="ECO:0007669"/>
    <property type="project" value="TreeGrafter"/>
</dbReference>
<dbReference type="GO" id="GO:0047372">
    <property type="term" value="F:monoacylglycerol lipase activity"/>
    <property type="evidence" value="ECO:0007669"/>
    <property type="project" value="TreeGrafter"/>
</dbReference>
<dbReference type="Gene3D" id="3.50.50.60">
    <property type="entry name" value="FAD/NAD(P)-binding domain"/>
    <property type="match status" value="1"/>
</dbReference>
<evidence type="ECO:0000259" key="1">
    <source>
        <dbReference type="Pfam" id="PF00561"/>
    </source>
</evidence>
<dbReference type="InterPro" id="IPR000073">
    <property type="entry name" value="AB_hydrolase_1"/>
</dbReference>
<dbReference type="Proteomes" id="UP000544095">
    <property type="component" value="Unassembled WGS sequence"/>
</dbReference>
<dbReference type="InterPro" id="IPR050266">
    <property type="entry name" value="AB_hydrolase_sf"/>
</dbReference>
<evidence type="ECO:0000313" key="2">
    <source>
        <dbReference type="EMBL" id="KAF5582356.1"/>
    </source>
</evidence>
<dbReference type="PRINTS" id="PR00111">
    <property type="entry name" value="ABHYDROLASE"/>
</dbReference>
<sequence>MSTQETAKTLFLTADGIDFAYRLIGKSNSSEPPLLMLNHVRSTIDTWDPELINNLTVSGRQLITYDYAGLGHSKGPVATSIKGFAINLLAFLNVLLLKLSVKEVDVLGFSMGGYIAQQLVLDSPDIIRKLILAGTGPSLGPGLVHPMNEIQSIVFSPTPGPATIGAFFPPTTGDEGAAWLNRSMSSRAGVAGKNGEPEIALFTTGTPLLNLTQAYLAWDADPLPYALLQTVQKDALVTCGDNDLIVPTHNSFVLARQLSRANFVMFPSSGHGHLFQRFVLPIPSATDLAVAIAIPSLRSTKANLALQATQKLRGFTETGITLEDGIYHELDVIAVATGFVTFFVLGIQSIYGTDLEQGSLLGTKTYLDTTVPGYLSMFSGYDIQASTLLVNSPNSGDLGRWVVDVVIKMETGGVKHSNPRTEAADKWKQCVVDLDNTTLLPTAKSTHMGGNVPGKGDTYRRGQKNRIKRIRVKLILRAYSGCDQIQIMAKELVKAAPIPAGMPQMRYFWTTAGAHMTNPGFSCL</sequence>